<protein>
    <submittedName>
        <fullName evidence="7">Septum formation initiator</fullName>
    </submittedName>
</protein>
<evidence type="ECO:0000256" key="6">
    <source>
        <dbReference type="ARBA" id="ARBA00023306"/>
    </source>
</evidence>
<dbReference type="PANTHER" id="PTHR37485:SF1">
    <property type="entry name" value="CELL DIVISION PROTEIN FTSB"/>
    <property type="match status" value="1"/>
</dbReference>
<evidence type="ECO:0000256" key="5">
    <source>
        <dbReference type="ARBA" id="ARBA00023136"/>
    </source>
</evidence>
<dbReference type="AlphaFoldDB" id="A0A0H3A9Z0"/>
<reference evidence="8" key="1">
    <citation type="journal article" date="2009" name="Environ. Microbiol.">
        <title>Contribution of mobile genetic elements to Desulfovibrio vulgaris genome plasticity.</title>
        <authorList>
            <person name="Walker C.B."/>
            <person name="Stolyar S."/>
            <person name="Chivian D."/>
            <person name="Pinel N."/>
            <person name="Gabster J.A."/>
            <person name="Dehal P.S."/>
            <person name="He Z."/>
            <person name="Yang Z.K."/>
            <person name="Yen H.C."/>
            <person name="Zhou J."/>
            <person name="Wall J.D."/>
            <person name="Hazen T.C."/>
            <person name="Arkin A.P."/>
            <person name="Stahl D.A."/>
        </authorList>
    </citation>
    <scope>NUCLEOTIDE SEQUENCE [LARGE SCALE GENOMIC DNA]</scope>
    <source>
        <strain evidence="8">DP4</strain>
    </source>
</reference>
<dbReference type="GO" id="GO:0030428">
    <property type="term" value="C:cell septum"/>
    <property type="evidence" value="ECO:0007669"/>
    <property type="project" value="TreeGrafter"/>
</dbReference>
<dbReference type="RefSeq" id="WP_010939130.1">
    <property type="nucleotide sequence ID" value="NC_008751.1"/>
</dbReference>
<keyword evidence="4" id="KW-1133">Transmembrane helix</keyword>
<keyword evidence="1" id="KW-1003">Cell membrane</keyword>
<dbReference type="EMBL" id="CP000527">
    <property type="protein sequence ID" value="ABM28336.1"/>
    <property type="molecule type" value="Genomic_DNA"/>
</dbReference>
<dbReference type="InterPro" id="IPR007060">
    <property type="entry name" value="FtsL/DivIC"/>
</dbReference>
<keyword evidence="6" id="KW-0131">Cell cycle</keyword>
<name>A0A0H3A9Z0_NITV4</name>
<organism evidence="7 8">
    <name type="scientific">Nitratidesulfovibrio vulgaris (strain DP4)</name>
    <name type="common">Desulfovibrio vulgaris</name>
    <dbReference type="NCBI Taxonomy" id="391774"/>
    <lineage>
        <taxon>Bacteria</taxon>
        <taxon>Pseudomonadati</taxon>
        <taxon>Thermodesulfobacteriota</taxon>
        <taxon>Desulfovibrionia</taxon>
        <taxon>Desulfovibrionales</taxon>
        <taxon>Desulfovibrionaceae</taxon>
        <taxon>Nitratidesulfovibrio</taxon>
    </lineage>
</organism>
<evidence type="ECO:0000313" key="8">
    <source>
        <dbReference type="Proteomes" id="UP000009173"/>
    </source>
</evidence>
<dbReference type="PANTHER" id="PTHR37485">
    <property type="entry name" value="CELL DIVISION PROTEIN FTSB"/>
    <property type="match status" value="1"/>
</dbReference>
<dbReference type="Pfam" id="PF04977">
    <property type="entry name" value="DivIC"/>
    <property type="match status" value="1"/>
</dbReference>
<dbReference type="KEGG" id="dvl:Dvul_1318"/>
<dbReference type="HOGENOM" id="CLU_134863_1_1_7"/>
<evidence type="ECO:0000256" key="2">
    <source>
        <dbReference type="ARBA" id="ARBA00022618"/>
    </source>
</evidence>
<accession>A0A0H3A9Z0</accession>
<keyword evidence="2" id="KW-0132">Cell division</keyword>
<evidence type="ECO:0000256" key="1">
    <source>
        <dbReference type="ARBA" id="ARBA00022475"/>
    </source>
</evidence>
<proteinExistence type="predicted"/>
<keyword evidence="3" id="KW-0812">Transmembrane</keyword>
<gene>
    <name evidence="7" type="ordered locus">Dvul_1318</name>
</gene>
<sequence length="109" mass="12328" precursor="true">MKVFPRLLFLGLALGLNAILLGRLLFSEQGIVAYRELKAQHLALEDAVKKADAVNLSLSREIRLLQSDDRYVEKMIRKRLNFVRDNEIVYLFPDAPEARSGVGSDEGKN</sequence>
<evidence type="ECO:0000256" key="3">
    <source>
        <dbReference type="ARBA" id="ARBA00022692"/>
    </source>
</evidence>
<evidence type="ECO:0000256" key="4">
    <source>
        <dbReference type="ARBA" id="ARBA00022989"/>
    </source>
</evidence>
<dbReference type="GO" id="GO:0043093">
    <property type="term" value="P:FtsZ-dependent cytokinesis"/>
    <property type="evidence" value="ECO:0007669"/>
    <property type="project" value="TreeGrafter"/>
</dbReference>
<dbReference type="Proteomes" id="UP000009173">
    <property type="component" value="Chromosome"/>
</dbReference>
<keyword evidence="5" id="KW-0472">Membrane</keyword>
<evidence type="ECO:0000313" key="7">
    <source>
        <dbReference type="EMBL" id="ABM28336.1"/>
    </source>
</evidence>
<dbReference type="InterPro" id="IPR023081">
    <property type="entry name" value="Cell_div_FtsB"/>
</dbReference>